<keyword evidence="3" id="KW-0597">Phosphoprotein</keyword>
<evidence type="ECO:0000256" key="4">
    <source>
        <dbReference type="ARBA" id="ARBA00022679"/>
    </source>
</evidence>
<sequence>MKSPSAVRRRTAAAVGRVRDRIALDRISDPALHRYLSHWRNWLAALAAVSMISVCWPVLGEVTRLPAFLLPAFAILGCGGIALVFAGEEAVRYGWASTVITSAVASLVPNDGPWPMPIPLFLALLAMTVAALWTQPLKRLPVVLAAVAGAFVVGLPFDALVGWIFGLVVVGMAVAFLRYRARSQREIAEQTEETEVLRAREAVLAERSRIARDLHDIVAHRMSMVVVMAQTAPYRLAAAADAEEVGPGAKAEFDAIADAARESLDEVRQLLGVLRPHGDAADTAALAPVQGLGDVPELIEGVQAVGVDVELTDTSDHSSVAQTVGAAVYRIVQEAVTNATRHAPGAAIAVRIEEDPVHEGRLDVEIVNGLATQPLGATVGGGHGILGMTERAHAVGGSLTAAARPGGGFAVRASLPIGPSVRAVA</sequence>
<evidence type="ECO:0000256" key="9">
    <source>
        <dbReference type="SAM" id="Phobius"/>
    </source>
</evidence>
<evidence type="ECO:0000256" key="5">
    <source>
        <dbReference type="ARBA" id="ARBA00022741"/>
    </source>
</evidence>
<evidence type="ECO:0000256" key="2">
    <source>
        <dbReference type="ARBA" id="ARBA00012438"/>
    </source>
</evidence>
<keyword evidence="7" id="KW-0067">ATP-binding</keyword>
<keyword evidence="9" id="KW-0472">Membrane</keyword>
<evidence type="ECO:0000259" key="11">
    <source>
        <dbReference type="Pfam" id="PF07730"/>
    </source>
</evidence>
<dbReference type="InterPro" id="IPR011712">
    <property type="entry name" value="Sig_transdc_His_kin_sub3_dim/P"/>
</dbReference>
<dbReference type="CDD" id="cd16917">
    <property type="entry name" value="HATPase_UhpB-NarQ-NarX-like"/>
    <property type="match status" value="1"/>
</dbReference>
<dbReference type="Gene3D" id="3.30.565.10">
    <property type="entry name" value="Histidine kinase-like ATPase, C-terminal domain"/>
    <property type="match status" value="1"/>
</dbReference>
<evidence type="ECO:0000256" key="1">
    <source>
        <dbReference type="ARBA" id="ARBA00000085"/>
    </source>
</evidence>
<dbReference type="Pfam" id="PF02518">
    <property type="entry name" value="HATPase_c"/>
    <property type="match status" value="1"/>
</dbReference>
<dbReference type="Proteomes" id="UP001501170">
    <property type="component" value="Unassembled WGS sequence"/>
</dbReference>
<dbReference type="InterPro" id="IPR036890">
    <property type="entry name" value="HATPase_C_sf"/>
</dbReference>
<dbReference type="Gene3D" id="1.20.5.1930">
    <property type="match status" value="1"/>
</dbReference>
<accession>A0ABN3HVU2</accession>
<dbReference type="InterPro" id="IPR050482">
    <property type="entry name" value="Sensor_HK_TwoCompSys"/>
</dbReference>
<comment type="catalytic activity">
    <reaction evidence="1">
        <text>ATP + protein L-histidine = ADP + protein N-phospho-L-histidine.</text>
        <dbReference type="EC" id="2.7.13.3"/>
    </reaction>
</comment>
<keyword evidence="9" id="KW-0812">Transmembrane</keyword>
<organism evidence="12 13">
    <name type="scientific">Gordonia cholesterolivorans</name>
    <dbReference type="NCBI Taxonomy" id="559625"/>
    <lineage>
        <taxon>Bacteria</taxon>
        <taxon>Bacillati</taxon>
        <taxon>Actinomycetota</taxon>
        <taxon>Actinomycetes</taxon>
        <taxon>Mycobacteriales</taxon>
        <taxon>Gordoniaceae</taxon>
        <taxon>Gordonia</taxon>
    </lineage>
</organism>
<evidence type="ECO:0000259" key="10">
    <source>
        <dbReference type="Pfam" id="PF02518"/>
    </source>
</evidence>
<keyword evidence="13" id="KW-1185">Reference proteome</keyword>
<keyword evidence="6" id="KW-0418">Kinase</keyword>
<evidence type="ECO:0000313" key="13">
    <source>
        <dbReference type="Proteomes" id="UP001501170"/>
    </source>
</evidence>
<dbReference type="EC" id="2.7.13.3" evidence="2"/>
<protein>
    <recommendedName>
        <fullName evidence="2">histidine kinase</fullName>
        <ecNumber evidence="2">2.7.13.3</ecNumber>
    </recommendedName>
</protein>
<proteinExistence type="predicted"/>
<keyword evidence="8" id="KW-0902">Two-component regulatory system</keyword>
<dbReference type="RefSeq" id="WP_006895923.1">
    <property type="nucleotide sequence ID" value="NZ_BAAARB010000019.1"/>
</dbReference>
<comment type="caution">
    <text evidence="12">The sequence shown here is derived from an EMBL/GenBank/DDBJ whole genome shotgun (WGS) entry which is preliminary data.</text>
</comment>
<feature type="transmembrane region" description="Helical" evidence="9">
    <location>
        <begin position="42"/>
        <end position="59"/>
    </location>
</feature>
<evidence type="ECO:0000313" key="12">
    <source>
        <dbReference type="EMBL" id="GAA2388146.1"/>
    </source>
</evidence>
<dbReference type="Pfam" id="PF07730">
    <property type="entry name" value="HisKA_3"/>
    <property type="match status" value="1"/>
</dbReference>
<evidence type="ECO:0000256" key="6">
    <source>
        <dbReference type="ARBA" id="ARBA00022777"/>
    </source>
</evidence>
<feature type="transmembrane region" description="Helical" evidence="9">
    <location>
        <begin position="163"/>
        <end position="181"/>
    </location>
</feature>
<keyword evidence="5" id="KW-0547">Nucleotide-binding</keyword>
<gene>
    <name evidence="12" type="ORF">GCM10009855_30340</name>
</gene>
<reference evidence="12 13" key="1">
    <citation type="journal article" date="2019" name="Int. J. Syst. Evol. Microbiol.">
        <title>The Global Catalogue of Microorganisms (GCM) 10K type strain sequencing project: providing services to taxonomists for standard genome sequencing and annotation.</title>
        <authorList>
            <consortium name="The Broad Institute Genomics Platform"/>
            <consortium name="The Broad Institute Genome Sequencing Center for Infectious Disease"/>
            <person name="Wu L."/>
            <person name="Ma J."/>
        </authorList>
    </citation>
    <scope>NUCLEOTIDE SEQUENCE [LARGE SCALE GENOMIC DNA]</scope>
    <source>
        <strain evidence="12 13">JCM 16227</strain>
    </source>
</reference>
<feature type="transmembrane region" description="Helical" evidence="9">
    <location>
        <begin position="65"/>
        <end position="86"/>
    </location>
</feature>
<feature type="transmembrane region" description="Helical" evidence="9">
    <location>
        <begin position="116"/>
        <end position="133"/>
    </location>
</feature>
<dbReference type="EMBL" id="BAAARB010000019">
    <property type="protein sequence ID" value="GAA2388146.1"/>
    <property type="molecule type" value="Genomic_DNA"/>
</dbReference>
<feature type="transmembrane region" description="Helical" evidence="9">
    <location>
        <begin position="93"/>
        <end position="110"/>
    </location>
</feature>
<name>A0ABN3HVU2_9ACTN</name>
<feature type="transmembrane region" description="Helical" evidence="9">
    <location>
        <begin position="140"/>
        <end position="157"/>
    </location>
</feature>
<keyword evidence="9" id="KW-1133">Transmembrane helix</keyword>
<evidence type="ECO:0000256" key="8">
    <source>
        <dbReference type="ARBA" id="ARBA00023012"/>
    </source>
</evidence>
<feature type="domain" description="Histidine kinase/HSP90-like ATPase" evidence="10">
    <location>
        <begin position="327"/>
        <end position="417"/>
    </location>
</feature>
<dbReference type="PANTHER" id="PTHR24421">
    <property type="entry name" value="NITRATE/NITRITE SENSOR PROTEIN NARX-RELATED"/>
    <property type="match status" value="1"/>
</dbReference>
<keyword evidence="4" id="KW-0808">Transferase</keyword>
<dbReference type="SUPFAM" id="SSF55874">
    <property type="entry name" value="ATPase domain of HSP90 chaperone/DNA topoisomerase II/histidine kinase"/>
    <property type="match status" value="1"/>
</dbReference>
<dbReference type="InterPro" id="IPR003594">
    <property type="entry name" value="HATPase_dom"/>
</dbReference>
<evidence type="ECO:0000256" key="3">
    <source>
        <dbReference type="ARBA" id="ARBA00022553"/>
    </source>
</evidence>
<dbReference type="PANTHER" id="PTHR24421:SF10">
    <property type="entry name" value="NITRATE_NITRITE SENSOR PROTEIN NARQ"/>
    <property type="match status" value="1"/>
</dbReference>
<evidence type="ECO:0000256" key="7">
    <source>
        <dbReference type="ARBA" id="ARBA00022840"/>
    </source>
</evidence>
<feature type="domain" description="Signal transduction histidine kinase subgroup 3 dimerisation and phosphoacceptor" evidence="11">
    <location>
        <begin position="206"/>
        <end position="278"/>
    </location>
</feature>